<accession>A0A1X6Z2F4</accession>
<dbReference type="GO" id="GO:0006226">
    <property type="term" value="P:dUMP biosynthetic process"/>
    <property type="evidence" value="ECO:0007669"/>
    <property type="project" value="UniProtKB-UniRule"/>
</dbReference>
<proteinExistence type="inferred from homology"/>
<dbReference type="HAMAP" id="MF_00116">
    <property type="entry name" value="dUTPase_bact"/>
    <property type="match status" value="1"/>
</dbReference>
<dbReference type="InterPro" id="IPR008181">
    <property type="entry name" value="dUTPase"/>
</dbReference>
<protein>
    <recommendedName>
        <fullName evidence="7">Deoxyuridine 5'-triphosphate nucleotidohydrolase</fullName>
        <shortName evidence="7">dUTPase</shortName>
        <ecNumber evidence="7">3.6.1.23</ecNumber>
    </recommendedName>
    <alternativeName>
        <fullName evidence="7">dUTP pyrophosphatase</fullName>
    </alternativeName>
</protein>
<dbReference type="InterPro" id="IPR036157">
    <property type="entry name" value="dUTPase-like_sf"/>
</dbReference>
<dbReference type="PANTHER" id="PTHR11241">
    <property type="entry name" value="DEOXYURIDINE 5'-TRIPHOSPHATE NUCLEOTIDOHYDROLASE"/>
    <property type="match status" value="1"/>
</dbReference>
<name>A0A1X6Z2F4_9RHOB</name>
<feature type="binding site" evidence="7">
    <location>
        <begin position="89"/>
        <end position="91"/>
    </location>
    <ligand>
        <name>substrate</name>
    </ligand>
</feature>
<evidence type="ECO:0000256" key="4">
    <source>
        <dbReference type="ARBA" id="ARBA00022842"/>
    </source>
</evidence>
<dbReference type="RefSeq" id="WP_085887573.1">
    <property type="nucleotide sequence ID" value="NZ_FWFN01000003.1"/>
</dbReference>
<dbReference type="AlphaFoldDB" id="A0A1X6Z2F4"/>
<dbReference type="GO" id="GO:0046081">
    <property type="term" value="P:dUTP catabolic process"/>
    <property type="evidence" value="ECO:0007669"/>
    <property type="project" value="InterPro"/>
</dbReference>
<keyword evidence="2 7" id="KW-0479">Metal-binding</keyword>
<feature type="binding site" evidence="7">
    <location>
        <position position="85"/>
    </location>
    <ligand>
        <name>substrate</name>
    </ligand>
</feature>
<comment type="similarity">
    <text evidence="1 7">Belongs to the dUTPase family.</text>
</comment>
<dbReference type="OrthoDB" id="9809956at2"/>
<dbReference type="GO" id="GO:0004170">
    <property type="term" value="F:dUTP diphosphatase activity"/>
    <property type="evidence" value="ECO:0007669"/>
    <property type="project" value="UniProtKB-UniRule"/>
</dbReference>
<evidence type="ECO:0000256" key="2">
    <source>
        <dbReference type="ARBA" id="ARBA00022723"/>
    </source>
</evidence>
<dbReference type="EMBL" id="FWFN01000003">
    <property type="protein sequence ID" value="SLN38012.1"/>
    <property type="molecule type" value="Genomic_DNA"/>
</dbReference>
<dbReference type="InterPro" id="IPR033704">
    <property type="entry name" value="dUTPase_trimeric"/>
</dbReference>
<gene>
    <name evidence="7 9" type="primary">dut</name>
    <name evidence="9" type="ORF">PSM7751_01698</name>
</gene>
<evidence type="ECO:0000256" key="1">
    <source>
        <dbReference type="ARBA" id="ARBA00006581"/>
    </source>
</evidence>
<dbReference type="GO" id="GO:0000287">
    <property type="term" value="F:magnesium ion binding"/>
    <property type="evidence" value="ECO:0007669"/>
    <property type="project" value="UniProtKB-UniRule"/>
</dbReference>
<comment type="pathway">
    <text evidence="7">Pyrimidine metabolism; dUMP biosynthesis; dUMP from dCTP (dUTP route): step 2/2.</text>
</comment>
<evidence type="ECO:0000256" key="3">
    <source>
        <dbReference type="ARBA" id="ARBA00022801"/>
    </source>
</evidence>
<keyword evidence="4 7" id="KW-0460">Magnesium</keyword>
<dbReference type="InterPro" id="IPR029054">
    <property type="entry name" value="dUTPase-like"/>
</dbReference>
<keyword evidence="5 7" id="KW-0546">Nucleotide metabolism</keyword>
<feature type="binding site" evidence="7">
    <location>
        <begin position="72"/>
        <end position="74"/>
    </location>
    <ligand>
        <name>substrate</name>
    </ligand>
</feature>
<dbReference type="CDD" id="cd07557">
    <property type="entry name" value="trimeric_dUTPase"/>
    <property type="match status" value="1"/>
</dbReference>
<reference evidence="9 10" key="1">
    <citation type="submission" date="2017-03" db="EMBL/GenBank/DDBJ databases">
        <authorList>
            <person name="Afonso C.L."/>
            <person name="Miller P.J."/>
            <person name="Scott M.A."/>
            <person name="Spackman E."/>
            <person name="Goraichik I."/>
            <person name="Dimitrov K.M."/>
            <person name="Suarez D.L."/>
            <person name="Swayne D.E."/>
        </authorList>
    </citation>
    <scope>NUCLEOTIDE SEQUENCE [LARGE SCALE GENOMIC DNA]</scope>
    <source>
        <strain evidence="9 10">CECT 7751</strain>
    </source>
</reference>
<dbReference type="FunFam" id="2.70.40.10:FF:000002">
    <property type="entry name" value="dUTP diphosphatase"/>
    <property type="match status" value="1"/>
</dbReference>
<dbReference type="Gene3D" id="2.70.40.10">
    <property type="match status" value="1"/>
</dbReference>
<comment type="cofactor">
    <cofactor evidence="7">
        <name>Mg(2+)</name>
        <dbReference type="ChEBI" id="CHEBI:18420"/>
    </cofactor>
</comment>
<evidence type="ECO:0000313" key="9">
    <source>
        <dbReference type="EMBL" id="SLN38012.1"/>
    </source>
</evidence>
<dbReference type="EC" id="3.6.1.23" evidence="7"/>
<evidence type="ECO:0000259" key="8">
    <source>
        <dbReference type="Pfam" id="PF00692"/>
    </source>
</evidence>
<sequence>MRKLAIRIMWDEGADQSLGLPAYESEGAAGADLRANLPDRGELELAPGSRALVPTGLRLAIPEGFEVQLRPRSGLALKHGITLPNTPGTIDSDYRGPLGVILLNAGTEPFIVSHGDRIAQMLVAPVIQAHFALVEELDETARGAGGFGSTGRG</sequence>
<dbReference type="NCBIfam" id="NF001862">
    <property type="entry name" value="PRK00601.1"/>
    <property type="match status" value="1"/>
</dbReference>
<dbReference type="Proteomes" id="UP000193963">
    <property type="component" value="Unassembled WGS sequence"/>
</dbReference>
<comment type="caution">
    <text evidence="7">Lacks conserved residue(s) required for the propagation of feature annotation.</text>
</comment>
<evidence type="ECO:0000256" key="7">
    <source>
        <dbReference type="HAMAP-Rule" id="MF_00116"/>
    </source>
</evidence>
<evidence type="ECO:0000256" key="5">
    <source>
        <dbReference type="ARBA" id="ARBA00023080"/>
    </source>
</evidence>
<dbReference type="PANTHER" id="PTHR11241:SF0">
    <property type="entry name" value="DEOXYURIDINE 5'-TRIPHOSPHATE NUCLEOTIDOHYDROLASE"/>
    <property type="match status" value="1"/>
</dbReference>
<dbReference type="UniPathway" id="UPA00610">
    <property type="reaction ID" value="UER00666"/>
</dbReference>
<dbReference type="Pfam" id="PF00692">
    <property type="entry name" value="dUTPase"/>
    <property type="match status" value="1"/>
</dbReference>
<dbReference type="SUPFAM" id="SSF51283">
    <property type="entry name" value="dUTPase-like"/>
    <property type="match status" value="1"/>
</dbReference>
<evidence type="ECO:0000313" key="10">
    <source>
        <dbReference type="Proteomes" id="UP000193963"/>
    </source>
</evidence>
<feature type="domain" description="dUTPase-like" evidence="8">
    <location>
        <begin position="20"/>
        <end position="151"/>
    </location>
</feature>
<keyword evidence="10" id="KW-1185">Reference proteome</keyword>
<comment type="function">
    <text evidence="7">This enzyme is involved in nucleotide metabolism: it produces dUMP, the immediate precursor of thymidine nucleotides and it decreases the intracellular concentration of dUTP so that uracil cannot be incorporated into DNA.</text>
</comment>
<evidence type="ECO:0000256" key="6">
    <source>
        <dbReference type="ARBA" id="ARBA00047686"/>
    </source>
</evidence>
<organism evidence="9 10">
    <name type="scientific">Pseudooceanicola marinus</name>
    <dbReference type="NCBI Taxonomy" id="396013"/>
    <lineage>
        <taxon>Bacteria</taxon>
        <taxon>Pseudomonadati</taxon>
        <taxon>Pseudomonadota</taxon>
        <taxon>Alphaproteobacteria</taxon>
        <taxon>Rhodobacterales</taxon>
        <taxon>Paracoccaceae</taxon>
        <taxon>Pseudooceanicola</taxon>
    </lineage>
</organism>
<dbReference type="NCBIfam" id="TIGR00576">
    <property type="entry name" value="dut"/>
    <property type="match status" value="1"/>
</dbReference>
<comment type="catalytic activity">
    <reaction evidence="6 7">
        <text>dUTP + H2O = dUMP + diphosphate + H(+)</text>
        <dbReference type="Rhea" id="RHEA:10248"/>
        <dbReference type="ChEBI" id="CHEBI:15377"/>
        <dbReference type="ChEBI" id="CHEBI:15378"/>
        <dbReference type="ChEBI" id="CHEBI:33019"/>
        <dbReference type="ChEBI" id="CHEBI:61555"/>
        <dbReference type="ChEBI" id="CHEBI:246422"/>
        <dbReference type="EC" id="3.6.1.23"/>
    </reaction>
</comment>
<keyword evidence="3 7" id="KW-0378">Hydrolase</keyword>